<evidence type="ECO:0000256" key="8">
    <source>
        <dbReference type="ARBA" id="ARBA00023264"/>
    </source>
</evidence>
<dbReference type="Pfam" id="PF01467">
    <property type="entry name" value="CTP_transf_like"/>
    <property type="match status" value="2"/>
</dbReference>
<evidence type="ECO:0000256" key="6">
    <source>
        <dbReference type="ARBA" id="ARBA00023098"/>
    </source>
</evidence>
<evidence type="ECO:0000256" key="1">
    <source>
        <dbReference type="ARBA" id="ARBA00005189"/>
    </source>
</evidence>
<evidence type="ECO:0000256" key="4">
    <source>
        <dbReference type="ARBA" id="ARBA00022679"/>
    </source>
</evidence>
<feature type="domain" description="Cytidyltransferase-like" evidence="12">
    <location>
        <begin position="23"/>
        <end position="146"/>
    </location>
</feature>
<dbReference type="SUPFAM" id="SSF52374">
    <property type="entry name" value="Nucleotidylyl transferase"/>
    <property type="match status" value="2"/>
</dbReference>
<dbReference type="CDD" id="cd02174">
    <property type="entry name" value="CCT"/>
    <property type="match status" value="1"/>
</dbReference>
<evidence type="ECO:0000256" key="9">
    <source>
        <dbReference type="ARBA" id="ARBA00024191"/>
    </source>
</evidence>
<dbReference type="InterPro" id="IPR004821">
    <property type="entry name" value="Cyt_trans-like"/>
</dbReference>
<comment type="pathway">
    <text evidence="9">Phospholipid metabolism; phosphatidylethanolamine biosynthesis; phosphatidylethanolamine from ethanolamine: step 2/3.</text>
</comment>
<evidence type="ECO:0000256" key="5">
    <source>
        <dbReference type="ARBA" id="ARBA00022695"/>
    </source>
</evidence>
<dbReference type="GO" id="GO:0005737">
    <property type="term" value="C:cytoplasm"/>
    <property type="evidence" value="ECO:0007669"/>
    <property type="project" value="TreeGrafter"/>
</dbReference>
<keyword evidence="8" id="KW-1208">Phospholipid metabolism</keyword>
<keyword evidence="5" id="KW-0548">Nucleotidyltransferase</keyword>
<dbReference type="InterPro" id="IPR014729">
    <property type="entry name" value="Rossmann-like_a/b/a_fold"/>
</dbReference>
<accession>A0AAN0J5W0</accession>
<evidence type="ECO:0000256" key="11">
    <source>
        <dbReference type="ARBA" id="ARBA00031473"/>
    </source>
</evidence>
<dbReference type="Proteomes" id="UP000007879">
    <property type="component" value="Unassembled WGS sequence"/>
</dbReference>
<comment type="pathway">
    <text evidence="1">Lipid metabolism.</text>
</comment>
<dbReference type="GO" id="GO:0006646">
    <property type="term" value="P:phosphatidylethanolamine biosynthetic process"/>
    <property type="evidence" value="ECO:0007669"/>
    <property type="project" value="InterPro"/>
</dbReference>
<dbReference type="GO" id="GO:0004306">
    <property type="term" value="F:ethanolamine-phosphate cytidylyltransferase activity"/>
    <property type="evidence" value="ECO:0007669"/>
    <property type="project" value="UniProtKB-EC"/>
</dbReference>
<dbReference type="Gene3D" id="3.40.50.620">
    <property type="entry name" value="HUPs"/>
    <property type="match status" value="2"/>
</dbReference>
<keyword evidence="7" id="KW-0594">Phospholipid biosynthesis</keyword>
<evidence type="ECO:0000313" key="14">
    <source>
        <dbReference type="Proteomes" id="UP000007879"/>
    </source>
</evidence>
<dbReference type="AlphaFoldDB" id="A0AAN0J5W0"/>
<protein>
    <recommendedName>
        <fullName evidence="10">ethanolamine-phosphate cytidylyltransferase</fullName>
        <ecNumber evidence="10">2.7.7.14</ecNumber>
    </recommendedName>
    <alternativeName>
        <fullName evidence="11">CTP:phosphoethanolamine cytidylyltransferase</fullName>
    </alternativeName>
</protein>
<keyword evidence="4" id="KW-0808">Transferase</keyword>
<reference evidence="13" key="2">
    <citation type="submission" date="2024-06" db="UniProtKB">
        <authorList>
            <consortium name="EnsemblMetazoa"/>
        </authorList>
    </citation>
    <scope>IDENTIFICATION</scope>
</reference>
<evidence type="ECO:0000256" key="3">
    <source>
        <dbReference type="ARBA" id="ARBA00022516"/>
    </source>
</evidence>
<evidence type="ECO:0000256" key="10">
    <source>
        <dbReference type="ARBA" id="ARBA00024221"/>
    </source>
</evidence>
<gene>
    <name evidence="13" type="primary">100641706</name>
</gene>
<dbReference type="PANTHER" id="PTHR45780">
    <property type="entry name" value="ETHANOLAMINE-PHOSPHATE CYTIDYLYLTRANSFERASE"/>
    <property type="match status" value="1"/>
</dbReference>
<evidence type="ECO:0000256" key="2">
    <source>
        <dbReference type="ARBA" id="ARBA00010101"/>
    </source>
</evidence>
<dbReference type="CDD" id="cd02173">
    <property type="entry name" value="ECT"/>
    <property type="match status" value="1"/>
</dbReference>
<evidence type="ECO:0000259" key="12">
    <source>
        <dbReference type="Pfam" id="PF01467"/>
    </source>
</evidence>
<feature type="domain" description="Cytidyltransferase-like" evidence="12">
    <location>
        <begin position="234"/>
        <end position="328"/>
    </location>
</feature>
<dbReference type="NCBIfam" id="TIGR00125">
    <property type="entry name" value="cyt_tran_rel"/>
    <property type="match status" value="2"/>
</dbReference>
<sequence>MASKSDPSKEPEAKKRKQVRVWVDGCFDMVHFGHANALRQAKALGDVLIVGVHSDKEVTRHKGIPVMSEKERYKMVRSIKWVDEVVEDVPYVTPVSILDEHNCDFCAHGDDITFAPDGSHSYQAIVDAGRFKTFKRTQGVSTTDLVGRMLLMTKEHFLDSEKEDIVAQSPVKKFAVNEMGAITITFLPLSTSQNPLGTNPYNGLFKFLRTSQRIIDFSGGTVKEPKSGDKVVYVAGDFDLFHVGHVAFLEKCLQFGNYIIIGLHEDRVVNSYKGRNFPIMNLHERVLGALACRYVSDVVIGAPYQIEEDLLDFFKVDFVVHGRTPIKPCHDGSDPYQVARDRGIFRQIDSNNPLTTNDIVHRIIRNRMKFEERNERKESVDKRGQESCES</sequence>
<dbReference type="PANTHER" id="PTHR45780:SF2">
    <property type="entry name" value="ETHANOLAMINE-PHOSPHATE CYTIDYLYLTRANSFERASE"/>
    <property type="match status" value="1"/>
</dbReference>
<organism evidence="13 14">
    <name type="scientific">Amphimedon queenslandica</name>
    <name type="common">Sponge</name>
    <dbReference type="NCBI Taxonomy" id="400682"/>
    <lineage>
        <taxon>Eukaryota</taxon>
        <taxon>Metazoa</taxon>
        <taxon>Porifera</taxon>
        <taxon>Demospongiae</taxon>
        <taxon>Heteroscleromorpha</taxon>
        <taxon>Haplosclerida</taxon>
        <taxon>Niphatidae</taxon>
        <taxon>Amphimedon</taxon>
    </lineage>
</organism>
<evidence type="ECO:0000313" key="13">
    <source>
        <dbReference type="EnsemblMetazoa" id="XP_019852399.1"/>
    </source>
</evidence>
<keyword evidence="6" id="KW-0443">Lipid metabolism</keyword>
<keyword evidence="14" id="KW-1185">Reference proteome</keyword>
<dbReference type="InterPro" id="IPR041723">
    <property type="entry name" value="CCT"/>
</dbReference>
<reference evidence="14" key="1">
    <citation type="journal article" date="2010" name="Nature">
        <title>The Amphimedon queenslandica genome and the evolution of animal complexity.</title>
        <authorList>
            <person name="Srivastava M."/>
            <person name="Simakov O."/>
            <person name="Chapman J."/>
            <person name="Fahey B."/>
            <person name="Gauthier M.E."/>
            <person name="Mitros T."/>
            <person name="Richards G.S."/>
            <person name="Conaco C."/>
            <person name="Dacre M."/>
            <person name="Hellsten U."/>
            <person name="Larroux C."/>
            <person name="Putnam N.H."/>
            <person name="Stanke M."/>
            <person name="Adamska M."/>
            <person name="Darling A."/>
            <person name="Degnan S.M."/>
            <person name="Oakley T.H."/>
            <person name="Plachetzki D.C."/>
            <person name="Zhai Y."/>
            <person name="Adamski M."/>
            <person name="Calcino A."/>
            <person name="Cummins S.F."/>
            <person name="Goodstein D.M."/>
            <person name="Harris C."/>
            <person name="Jackson D.J."/>
            <person name="Leys S.P."/>
            <person name="Shu S."/>
            <person name="Woodcroft B.J."/>
            <person name="Vervoort M."/>
            <person name="Kosik K.S."/>
            <person name="Manning G."/>
            <person name="Degnan B.M."/>
            <person name="Rokhsar D.S."/>
        </authorList>
    </citation>
    <scope>NUCLEOTIDE SEQUENCE [LARGE SCALE GENOMIC DNA]</scope>
</reference>
<dbReference type="EC" id="2.7.7.14" evidence="10"/>
<evidence type="ECO:0000256" key="7">
    <source>
        <dbReference type="ARBA" id="ARBA00023209"/>
    </source>
</evidence>
<name>A0AAN0J5W0_AMPQE</name>
<keyword evidence="3" id="KW-0444">Lipid biosynthesis</keyword>
<dbReference type="EnsemblMetazoa" id="XM_019996840.1">
    <property type="protein sequence ID" value="XP_019852399.1"/>
    <property type="gene ID" value="LOC100641706"/>
</dbReference>
<dbReference type="InterPro" id="IPR044608">
    <property type="entry name" value="Ect1/PCYT2"/>
</dbReference>
<comment type="similarity">
    <text evidence="2">Belongs to the cytidylyltransferase family.</text>
</comment>
<proteinExistence type="inferred from homology"/>